<keyword evidence="2" id="KW-0067">ATP-binding</keyword>
<dbReference type="InterPro" id="IPR018973">
    <property type="entry name" value="MZB"/>
</dbReference>
<evidence type="ECO:0000313" key="5">
    <source>
        <dbReference type="EMBL" id="SHK94868.1"/>
    </source>
</evidence>
<dbReference type="OrthoDB" id="9815222at2"/>
<dbReference type="EMBL" id="FRAU01000009">
    <property type="protein sequence ID" value="SHK94868.1"/>
    <property type="molecule type" value="Genomic_DNA"/>
</dbReference>
<gene>
    <name evidence="5" type="ORF">SAMN04488087_2354</name>
</gene>
<dbReference type="Pfam" id="PF00271">
    <property type="entry name" value="Helicase_C"/>
    <property type="match status" value="1"/>
</dbReference>
<evidence type="ECO:0000256" key="1">
    <source>
        <dbReference type="ARBA" id="ARBA00022741"/>
    </source>
</evidence>
<name>A0A1M6WMD3_9BACT</name>
<dbReference type="SUPFAM" id="SSF52540">
    <property type="entry name" value="P-loop containing nucleoside triphosphate hydrolases"/>
    <property type="match status" value="2"/>
</dbReference>
<evidence type="ECO:0000259" key="3">
    <source>
        <dbReference type="PROSITE" id="PS51192"/>
    </source>
</evidence>
<dbReference type="InterPro" id="IPR001650">
    <property type="entry name" value="Helicase_C-like"/>
</dbReference>
<dbReference type="PANTHER" id="PTHR47957">
    <property type="entry name" value="ATP-DEPENDENT HELICASE HRQ1"/>
    <property type="match status" value="1"/>
</dbReference>
<dbReference type="STRING" id="633813.SAMN04488087_2354"/>
<dbReference type="SMART" id="SM00487">
    <property type="entry name" value="DEXDc"/>
    <property type="match status" value="1"/>
</dbReference>
<evidence type="ECO:0000259" key="4">
    <source>
        <dbReference type="PROSITE" id="PS51194"/>
    </source>
</evidence>
<dbReference type="PANTHER" id="PTHR47957:SF3">
    <property type="entry name" value="ATP-DEPENDENT HELICASE HRQ1"/>
    <property type="match status" value="1"/>
</dbReference>
<dbReference type="Gene3D" id="3.40.50.300">
    <property type="entry name" value="P-loop containing nucleotide triphosphate hydrolases"/>
    <property type="match status" value="2"/>
</dbReference>
<protein>
    <submittedName>
        <fullName evidence="5">Helicase conserved C-terminal domain-containing protein</fullName>
    </submittedName>
</protein>
<dbReference type="GO" id="GO:0036297">
    <property type="term" value="P:interstrand cross-link repair"/>
    <property type="evidence" value="ECO:0007669"/>
    <property type="project" value="TreeGrafter"/>
</dbReference>
<dbReference type="PROSITE" id="PS51192">
    <property type="entry name" value="HELICASE_ATP_BIND_1"/>
    <property type="match status" value="1"/>
</dbReference>
<proteinExistence type="predicted"/>
<evidence type="ECO:0000256" key="2">
    <source>
        <dbReference type="ARBA" id="ARBA00022840"/>
    </source>
</evidence>
<reference evidence="6" key="1">
    <citation type="submission" date="2016-11" db="EMBL/GenBank/DDBJ databases">
        <authorList>
            <person name="Varghese N."/>
            <person name="Submissions S."/>
        </authorList>
    </citation>
    <scope>NUCLEOTIDE SEQUENCE [LARGE SCALE GENOMIC DNA]</scope>
    <source>
        <strain evidence="6">DSM 22212</strain>
    </source>
</reference>
<keyword evidence="5" id="KW-0347">Helicase</keyword>
<keyword evidence="5" id="KW-0378">Hydrolase</keyword>
<accession>A0A1M6WMD3</accession>
<dbReference type="Pfam" id="PF09369">
    <property type="entry name" value="MZB"/>
    <property type="match status" value="1"/>
</dbReference>
<dbReference type="GO" id="GO:0003676">
    <property type="term" value="F:nucleic acid binding"/>
    <property type="evidence" value="ECO:0007669"/>
    <property type="project" value="InterPro"/>
</dbReference>
<keyword evidence="1" id="KW-0547">Nucleotide-binding</keyword>
<dbReference type="InterPro" id="IPR027417">
    <property type="entry name" value="P-loop_NTPase"/>
</dbReference>
<dbReference type="Proteomes" id="UP000185812">
    <property type="component" value="Unassembled WGS sequence"/>
</dbReference>
<organism evidence="5 6">
    <name type="scientific">Rhodothermus profundi</name>
    <dbReference type="NCBI Taxonomy" id="633813"/>
    <lineage>
        <taxon>Bacteria</taxon>
        <taxon>Pseudomonadati</taxon>
        <taxon>Rhodothermota</taxon>
        <taxon>Rhodothermia</taxon>
        <taxon>Rhodothermales</taxon>
        <taxon>Rhodothermaceae</taxon>
        <taxon>Rhodothermus</taxon>
    </lineage>
</organism>
<sequence length="1566" mass="178313">MMDAFALSQEIVARYQRYLWTTFSFRDAALQASFEQALNRWPLSRGPFVEATPPFRRGRTPRELFSALLDPPPDEGFLQALYGDRPLYQHQEEAIQKVWEGQNVIVATGTGSGKTEAFLYPILLHLYREYQQGQLGPGVRALVLYPMNALAHDQRERLGTICQRLEAFGSPFRFTFGQYIGETPENEGDAHRKLRERLPGELIFRREMRETPPHILLTNYSMLEYLLLRPDDSPLFDGGRARWWTFLVLDEAHQYRGTRGTEMALLLRRLKHRLRQGGRRGAFRCVATSATLLRGEKDREAVARFATDLFGEPFSSAGVVLSVREAIPEPENGLALEVADYERLLQGVLNAEWSEEDREWLNALGRRAGRPCPTWSAAMEKWAQWVGGILEQDRRAAMLRRLLAQHVQEARTLARALFPELEAAPEQEKALHTLLRLLVRARHPETGAPLLTVRYHLFLRALEGVFLRWQQGSWEVTLERAQESEAERVFEVALCRSCGQHYLVGQVRGSRWQEAVRDPGREDFGVQYLRPLAATDEENQKGPEKTGLLCLRCGAISMSDRHQPPCSHDATHWLRVVLEEAPEDATRADQLARCSVCGYTAGGRDPVGEVTYGDEGPHVVMATTLHQCLPVSRRRVLAFADGRQQAAFFAWYLEKTYQDILERQLLLEAARRQALAATSEGLSLSDLAAALLPLLRTHRILPESASALDRQRQSWRMIYREFLAEGDRISLEGVGLIRWHLRFPDWLVLPEELLEGPWKFSAEEIYQLLQVLLDTLRKEAAVTLVGDASLITLDWQTLGLRTRPLSVRLGPPRGRLQMRDWAGPKGRRVQLLRRILRARGVAKVDLDRAARHILELIWQALDDTDRQARSQEDRLLLPARGGKQLNPRWWRLQLVNPEDQVYHCESCGRLHPFPVVAGCCPAPRCQGQLRPVLQQALPENHYRRLYQEPFVGLLRVEEHTAQLSYEQARAYQQDFRKGRIHVLSCSTTFELGVDLGDLDVVFLRNVPPEPFNYAQRVGRAGRRQEPGFALTYCRRTSHDLYHFQQPERMLEGHIRPPVLSLTNEKLLLRHLMAWALARFFRRCPERFGSVEALVGDWQQPTLMAQLQIFLEDQEPELQEDFAQMFPEAWHGNARMLPKCWRQQLLDPEGRLALALDEVVADYQAARALQRQAAEQEDYARARWAKKRAETIASEPVLSFLSRKAVIPKYGFPVDVVELDTHQTDRADVVLQRDLQIAISEFAPTAEVIANKRLWKSYGLKQVPERAWPVYLYKRCDRHNTFVLWPQERQASGGEQVLPCGCEQPARCFVVPRFGFVTRRGEPETPKRRPQRLFSSRPYFGGGIGTSPERIPLPEAENPLIWVTPATPGRMVVLCEGYRRGGFYLCEQCGMATRGWQASHQTPYGSSCSGTLKWVALGHEFVTDVLRLEFVFPPDAAIGGNSEGAAQGFAYSLAYALVEAAAELLEVPATDLNTVVAYKKKSLQIPPILLYDDVPGGAGLVAQLGKEPAMLRSCLELAKERVRGTCGCGALTSCYGCLRSYRNQFVHEQLRRGPVHAYLQQLLKHWA</sequence>
<evidence type="ECO:0000313" key="6">
    <source>
        <dbReference type="Proteomes" id="UP000185812"/>
    </source>
</evidence>
<dbReference type="GO" id="GO:0005524">
    <property type="term" value="F:ATP binding"/>
    <property type="evidence" value="ECO:0007669"/>
    <property type="project" value="UniProtKB-KW"/>
</dbReference>
<dbReference type="Pfam" id="PF00270">
    <property type="entry name" value="DEAD"/>
    <property type="match status" value="1"/>
</dbReference>
<dbReference type="PROSITE" id="PS51194">
    <property type="entry name" value="HELICASE_CTER"/>
    <property type="match status" value="1"/>
</dbReference>
<dbReference type="RefSeq" id="WP_072716168.1">
    <property type="nucleotide sequence ID" value="NZ_FRAU01000009.1"/>
</dbReference>
<keyword evidence="6" id="KW-1185">Reference proteome</keyword>
<dbReference type="GO" id="GO:0043138">
    <property type="term" value="F:3'-5' DNA helicase activity"/>
    <property type="evidence" value="ECO:0007669"/>
    <property type="project" value="TreeGrafter"/>
</dbReference>
<dbReference type="GO" id="GO:0006289">
    <property type="term" value="P:nucleotide-excision repair"/>
    <property type="evidence" value="ECO:0007669"/>
    <property type="project" value="TreeGrafter"/>
</dbReference>
<feature type="domain" description="Helicase C-terminal" evidence="4">
    <location>
        <begin position="896"/>
        <end position="1067"/>
    </location>
</feature>
<dbReference type="InterPro" id="IPR014001">
    <property type="entry name" value="Helicase_ATP-bd"/>
</dbReference>
<feature type="domain" description="Helicase ATP-binding" evidence="3">
    <location>
        <begin position="95"/>
        <end position="310"/>
    </location>
</feature>
<dbReference type="SMART" id="SM00490">
    <property type="entry name" value="HELICc"/>
    <property type="match status" value="1"/>
</dbReference>
<dbReference type="InterPro" id="IPR011545">
    <property type="entry name" value="DEAD/DEAH_box_helicase_dom"/>
</dbReference>